<evidence type="ECO:0000259" key="2">
    <source>
        <dbReference type="Pfam" id="PF13649"/>
    </source>
</evidence>
<dbReference type="EMBL" id="SDWY01000001">
    <property type="protein sequence ID" value="MDN6899642.1"/>
    <property type="molecule type" value="Genomic_DNA"/>
</dbReference>
<dbReference type="AlphaFoldDB" id="A0AAJ1R8D3"/>
<dbReference type="SUPFAM" id="SSF53335">
    <property type="entry name" value="S-adenosyl-L-methionine-dependent methyltransferases"/>
    <property type="match status" value="1"/>
</dbReference>
<dbReference type="InterPro" id="IPR029063">
    <property type="entry name" value="SAM-dependent_MTases_sf"/>
</dbReference>
<dbReference type="Gene3D" id="2.20.25.110">
    <property type="entry name" value="S-adenosyl-L-methionine-dependent methyltransferases"/>
    <property type="match status" value="1"/>
</dbReference>
<proteinExistence type="predicted"/>
<dbReference type="InterPro" id="IPR041698">
    <property type="entry name" value="Methyltransf_25"/>
</dbReference>
<dbReference type="GO" id="GO:0032259">
    <property type="term" value="P:methylation"/>
    <property type="evidence" value="ECO:0007669"/>
    <property type="project" value="UniProtKB-KW"/>
</dbReference>
<organism evidence="3 4">
    <name type="scientific">Oenococcus sicerae</name>
    <dbReference type="NCBI Taxonomy" id="2203724"/>
    <lineage>
        <taxon>Bacteria</taxon>
        <taxon>Bacillati</taxon>
        <taxon>Bacillota</taxon>
        <taxon>Bacilli</taxon>
        <taxon>Lactobacillales</taxon>
        <taxon>Lactobacillaceae</taxon>
        <taxon>Oenococcus</taxon>
    </lineage>
</organism>
<reference evidence="3" key="1">
    <citation type="submission" date="2019-01" db="EMBL/GenBank/DDBJ databases">
        <title>Oenococcus sicerae UCMA17102.</title>
        <authorList>
            <person name="Cousin F.J."/>
            <person name="Le Guellec R."/>
            <person name="Cretenet M."/>
        </authorList>
    </citation>
    <scope>NUCLEOTIDE SEQUENCE</scope>
    <source>
        <strain evidence="3">UCMA17102</strain>
    </source>
</reference>
<sequence>MDSNYSMFAKLYDRLFDLDLYRDWDHFVQTNVDSRASKRVLDLAGGSGRLAVLLAKQGYQTTLLDLSSEMLSLANQHAEENHVRLDLIQADMTDDWPLVDSFPLITSFADSLNYLPALQTLQQTLIQVFHHLKKGGKFLFDVITPYQVKVGYDNYMYNNDDDPTHIFMWTSFPGDDVNSVDHDLKFFVYDDQLDAFKLVREIHHEQTYPIKKYIAILEKIGFTNIKVTADFGRSPVSDQTTRAFFSVEKA</sequence>
<feature type="domain" description="Methyltransferase" evidence="2">
    <location>
        <begin position="40"/>
        <end position="136"/>
    </location>
</feature>
<name>A0AAJ1R8D3_9LACO</name>
<dbReference type="Proteomes" id="UP001167919">
    <property type="component" value="Unassembled WGS sequence"/>
</dbReference>
<dbReference type="Gene3D" id="3.40.50.150">
    <property type="entry name" value="Vaccinia Virus protein VP39"/>
    <property type="match status" value="1"/>
</dbReference>
<evidence type="ECO:0000313" key="3">
    <source>
        <dbReference type="EMBL" id="MDN6899642.1"/>
    </source>
</evidence>
<dbReference type="RefSeq" id="WP_301710904.1">
    <property type="nucleotide sequence ID" value="NZ_SDWY01000001.1"/>
</dbReference>
<comment type="caution">
    <text evidence="3">The sequence shown here is derived from an EMBL/GenBank/DDBJ whole genome shotgun (WGS) entry which is preliminary data.</text>
</comment>
<dbReference type="CDD" id="cd02440">
    <property type="entry name" value="AdoMet_MTases"/>
    <property type="match status" value="1"/>
</dbReference>
<evidence type="ECO:0000256" key="1">
    <source>
        <dbReference type="ARBA" id="ARBA00022679"/>
    </source>
</evidence>
<dbReference type="GO" id="GO:0008168">
    <property type="term" value="F:methyltransferase activity"/>
    <property type="evidence" value="ECO:0007669"/>
    <property type="project" value="UniProtKB-KW"/>
</dbReference>
<accession>A0AAJ1R8D3</accession>
<gene>
    <name evidence="3" type="ORF">EVC35_01285</name>
</gene>
<keyword evidence="1" id="KW-0808">Transferase</keyword>
<dbReference type="Pfam" id="PF13649">
    <property type="entry name" value="Methyltransf_25"/>
    <property type="match status" value="1"/>
</dbReference>
<protein>
    <submittedName>
        <fullName evidence="3">Class I SAM-dependent methyltransferase</fullName>
    </submittedName>
</protein>
<dbReference type="PANTHER" id="PTHR43861">
    <property type="entry name" value="TRANS-ACONITATE 2-METHYLTRANSFERASE-RELATED"/>
    <property type="match status" value="1"/>
</dbReference>
<evidence type="ECO:0000313" key="4">
    <source>
        <dbReference type="Proteomes" id="UP001167919"/>
    </source>
</evidence>
<keyword evidence="3" id="KW-0489">Methyltransferase</keyword>